<protein>
    <submittedName>
        <fullName evidence="2">Uncharacterized protein</fullName>
    </submittedName>
</protein>
<evidence type="ECO:0000313" key="3">
    <source>
        <dbReference type="Proteomes" id="UP000063991"/>
    </source>
</evidence>
<dbReference type="AlphaFoldDB" id="A0A126Q0L6"/>
<keyword evidence="1" id="KW-0472">Membrane</keyword>
<evidence type="ECO:0000313" key="2">
    <source>
        <dbReference type="EMBL" id="AMJ98580.1"/>
    </source>
</evidence>
<accession>A0A126Q0L6</accession>
<feature type="transmembrane region" description="Helical" evidence="1">
    <location>
        <begin position="32"/>
        <end position="50"/>
    </location>
</feature>
<proteinExistence type="predicted"/>
<organism evidence="2 3">
    <name type="scientific">Alteromonas macleodii</name>
    <name type="common">Pseudoalteromonas macleodii</name>
    <dbReference type="NCBI Taxonomy" id="28108"/>
    <lineage>
        <taxon>Bacteria</taxon>
        <taxon>Pseudomonadati</taxon>
        <taxon>Pseudomonadota</taxon>
        <taxon>Gammaproteobacteria</taxon>
        <taxon>Alteromonadales</taxon>
        <taxon>Alteromonadaceae</taxon>
        <taxon>Alteromonas/Salinimonas group</taxon>
        <taxon>Alteromonas</taxon>
    </lineage>
</organism>
<keyword evidence="1" id="KW-0812">Transmembrane</keyword>
<evidence type="ECO:0000256" key="1">
    <source>
        <dbReference type="SAM" id="Phobius"/>
    </source>
</evidence>
<name>A0A126Q0L6_ALTMA</name>
<keyword evidence="1" id="KW-1133">Transmembrane helix</keyword>
<dbReference type="EMBL" id="CP014323">
    <property type="protein sequence ID" value="AMJ98580.1"/>
    <property type="molecule type" value="Genomic_DNA"/>
</dbReference>
<feature type="transmembrane region" description="Helical" evidence="1">
    <location>
        <begin position="7"/>
        <end position="26"/>
    </location>
</feature>
<dbReference type="Proteomes" id="UP000063991">
    <property type="component" value="Chromosome"/>
</dbReference>
<gene>
    <name evidence="2" type="ORF">AVL55_10590</name>
</gene>
<sequence length="59" mass="6610">MFNKFFKIFYLMGAITLLILGIGALLDGNPSSAGWGWFALGYVVFLAWQFKNMSADDLK</sequence>
<reference evidence="2 3" key="1">
    <citation type="submission" date="2015-12" db="EMBL/GenBank/DDBJ databases">
        <authorList>
            <person name="Shamseldin A."/>
            <person name="Moawad H."/>
            <person name="Abd El-Rahim W.M."/>
            <person name="Sadowsky M.J."/>
        </authorList>
    </citation>
    <scope>NUCLEOTIDE SEQUENCE [LARGE SCALE GENOMIC DNA]</scope>
    <source>
        <strain evidence="2 3">D7</strain>
    </source>
</reference>